<evidence type="ECO:0000256" key="1">
    <source>
        <dbReference type="ARBA" id="ARBA00004117"/>
    </source>
</evidence>
<dbReference type="PANTHER" id="PTHR30435">
    <property type="entry name" value="FLAGELLAR PROTEIN"/>
    <property type="match status" value="1"/>
</dbReference>
<evidence type="ECO:0000256" key="3">
    <source>
        <dbReference type="ARBA" id="ARBA00023143"/>
    </source>
</evidence>
<dbReference type="InterPro" id="IPR037925">
    <property type="entry name" value="FlgE/F/G-like"/>
</dbReference>
<evidence type="ECO:0000256" key="4">
    <source>
        <dbReference type="RuleBase" id="RU362116"/>
    </source>
</evidence>
<accession>A0A376Y9W2</accession>
<evidence type="ECO:0000313" key="6">
    <source>
        <dbReference type="EMBL" id="STJ81294.1"/>
    </source>
</evidence>
<dbReference type="Proteomes" id="UP000254785">
    <property type="component" value="Unassembled WGS sequence"/>
</dbReference>
<dbReference type="EMBL" id="UGDC01000003">
    <property type="protein sequence ID" value="STJ81294.1"/>
    <property type="molecule type" value="Genomic_DNA"/>
</dbReference>
<keyword evidence="6" id="KW-0966">Cell projection</keyword>
<evidence type="ECO:0000259" key="5">
    <source>
        <dbReference type="Pfam" id="PF22692"/>
    </source>
</evidence>
<comment type="subcellular location">
    <subcellularLocation>
        <location evidence="1 4">Bacterial flagellum basal body</location>
    </subcellularLocation>
</comment>
<dbReference type="SUPFAM" id="SSF117143">
    <property type="entry name" value="Flagellar hook protein flgE"/>
    <property type="match status" value="1"/>
</dbReference>
<dbReference type="Pfam" id="PF22692">
    <property type="entry name" value="LlgE_F_G_D1"/>
    <property type="match status" value="1"/>
</dbReference>
<evidence type="ECO:0000256" key="2">
    <source>
        <dbReference type="ARBA" id="ARBA00009677"/>
    </source>
</evidence>
<dbReference type="AlphaFoldDB" id="A0A376Y9W2"/>
<comment type="similarity">
    <text evidence="2 4">Belongs to the flagella basal body rod proteins family.</text>
</comment>
<reference evidence="6 7" key="1">
    <citation type="submission" date="2018-06" db="EMBL/GenBank/DDBJ databases">
        <authorList>
            <consortium name="Pathogen Informatics"/>
            <person name="Doyle S."/>
        </authorList>
    </citation>
    <scope>NUCLEOTIDE SEQUENCE [LARGE SCALE GENOMIC DNA]</scope>
    <source>
        <strain evidence="6 7">NCTC9117</strain>
    </source>
</reference>
<dbReference type="GO" id="GO:0071978">
    <property type="term" value="P:bacterial-type flagellum-dependent swarming motility"/>
    <property type="evidence" value="ECO:0007669"/>
    <property type="project" value="TreeGrafter"/>
</dbReference>
<dbReference type="PANTHER" id="PTHR30435:SF19">
    <property type="entry name" value="FLAGELLAR BASAL-BODY ROD PROTEIN FLGG"/>
    <property type="match status" value="1"/>
</dbReference>
<feature type="domain" description="Flagellar hook protein FlgE/F/G-like D1" evidence="5">
    <location>
        <begin position="84"/>
        <end position="146"/>
    </location>
</feature>
<dbReference type="InterPro" id="IPR020013">
    <property type="entry name" value="Flagellar_FlgE/F/G"/>
</dbReference>
<organism evidence="6 7">
    <name type="scientific">Escherichia coli</name>
    <dbReference type="NCBI Taxonomy" id="562"/>
    <lineage>
        <taxon>Bacteria</taxon>
        <taxon>Pseudomonadati</taxon>
        <taxon>Pseudomonadota</taxon>
        <taxon>Gammaproteobacteria</taxon>
        <taxon>Enterobacterales</taxon>
        <taxon>Enterobacteriaceae</taxon>
        <taxon>Escherichia</taxon>
    </lineage>
</organism>
<gene>
    <name evidence="6" type="primary">flgG</name>
    <name evidence="6" type="ORF">NCTC9117_03857</name>
</gene>
<evidence type="ECO:0000313" key="7">
    <source>
        <dbReference type="Proteomes" id="UP000254785"/>
    </source>
</evidence>
<dbReference type="NCBIfam" id="TIGR03506">
    <property type="entry name" value="FlgEFG_subfam"/>
    <property type="match status" value="1"/>
</dbReference>
<keyword evidence="3 4" id="KW-0975">Bacterial flagellum</keyword>
<dbReference type="GO" id="GO:0009425">
    <property type="term" value="C:bacterial-type flagellum basal body"/>
    <property type="evidence" value="ECO:0007669"/>
    <property type="project" value="UniProtKB-SubCell"/>
</dbReference>
<dbReference type="InterPro" id="IPR053967">
    <property type="entry name" value="LlgE_F_G-like_D1"/>
</dbReference>
<protein>
    <submittedName>
        <fullName evidence="6">Flagellar basal-body rod protein FlgG</fullName>
    </submittedName>
</protein>
<name>A0A376Y9W2_ECOLX</name>
<sequence>MTPQQTNMDVIANNLANVVLTVLSVSARCLKICFIKPFASGAQSSEQTTLPSGLQIGTGVRPVATERLHSQGNLSQTNNSKDVAIKGQGFFQVMLPDGSSAYTRDGSFQVDQNGQLVTAGGFQVQPAITIPANALSITIGRDGVVT</sequence>
<keyword evidence="6" id="KW-0282">Flagellum</keyword>
<keyword evidence="6" id="KW-0969">Cilium</keyword>
<proteinExistence type="inferred from homology"/>